<accession>A0A7C1NQ52</accession>
<evidence type="ECO:0000313" key="7">
    <source>
        <dbReference type="EMBL" id="HEB13909.1"/>
    </source>
</evidence>
<evidence type="ECO:0000256" key="4">
    <source>
        <dbReference type="ARBA" id="ARBA00023136"/>
    </source>
</evidence>
<organism evidence="7">
    <name type="scientific">candidate division WWE3 bacterium</name>
    <dbReference type="NCBI Taxonomy" id="2053526"/>
    <lineage>
        <taxon>Bacteria</taxon>
        <taxon>Katanobacteria</taxon>
    </lineage>
</organism>
<keyword evidence="2 5" id="KW-0812">Transmembrane</keyword>
<dbReference type="Pfam" id="PF01699">
    <property type="entry name" value="Na_Ca_ex"/>
    <property type="match status" value="2"/>
</dbReference>
<dbReference type="GO" id="GO:0005886">
    <property type="term" value="C:plasma membrane"/>
    <property type="evidence" value="ECO:0007669"/>
    <property type="project" value="TreeGrafter"/>
</dbReference>
<dbReference type="PANTHER" id="PTHR10846">
    <property type="entry name" value="SODIUM/POTASSIUM/CALCIUM EXCHANGER"/>
    <property type="match status" value="1"/>
</dbReference>
<feature type="transmembrane region" description="Helical" evidence="5">
    <location>
        <begin position="107"/>
        <end position="125"/>
    </location>
</feature>
<dbReference type="InterPro" id="IPR004837">
    <property type="entry name" value="NaCa_Exmemb"/>
</dbReference>
<evidence type="ECO:0000256" key="1">
    <source>
        <dbReference type="ARBA" id="ARBA00004141"/>
    </source>
</evidence>
<evidence type="ECO:0000259" key="6">
    <source>
        <dbReference type="Pfam" id="PF01699"/>
    </source>
</evidence>
<evidence type="ECO:0000256" key="3">
    <source>
        <dbReference type="ARBA" id="ARBA00022989"/>
    </source>
</evidence>
<dbReference type="Proteomes" id="UP000885744">
    <property type="component" value="Unassembled WGS sequence"/>
</dbReference>
<feature type="domain" description="Sodium/calcium exchanger membrane region" evidence="6">
    <location>
        <begin position="5"/>
        <end position="145"/>
    </location>
</feature>
<name>A0A7C1NQ52_UNCKA</name>
<dbReference type="EMBL" id="DRHH01000027">
    <property type="protein sequence ID" value="HEB13909.1"/>
    <property type="molecule type" value="Genomic_DNA"/>
</dbReference>
<gene>
    <name evidence="7" type="ORF">ENI09_00650</name>
</gene>
<evidence type="ECO:0000256" key="5">
    <source>
        <dbReference type="SAM" id="Phobius"/>
    </source>
</evidence>
<keyword evidence="3 5" id="KW-1133">Transmembrane helix</keyword>
<comment type="caution">
    <text evidence="7">The sequence shown here is derived from an EMBL/GenBank/DDBJ whole genome shotgun (WGS) entry which is preliminary data.</text>
</comment>
<protein>
    <submittedName>
        <fullName evidence="7">Sodium:calcium antiporter</fullName>
    </submittedName>
</protein>
<feature type="transmembrane region" description="Helical" evidence="5">
    <location>
        <begin position="237"/>
        <end position="257"/>
    </location>
</feature>
<sequence>MLIHALSFIISAAVLALSSVLLVNTLTKIAIKLRISEFLVGFLLIAVGSSLPELLVGVVAAVEGEPLLSLGNIIGSNIVNLTLILGIPALVAGGIRIRSQVRNREIFYMNAFAIAPLLLLLDGTLSRGEGILLLVLFVFYLYNLILRSTAYTKVMKDHSRKISLPKQILLFVAGLAVLLGSAEVLIRSGTALASNFGIPAILIGMFALALGTSLPELSVGISAAIRRRGEILMGNTLGSIVSNATLVLGITAIIRPITVDGTSILIISSVVLVIVLATFTNFVRSGYRVSVKEGAILVLGYLVFAVAMLLYGAGV</sequence>
<feature type="transmembrane region" description="Helical" evidence="5">
    <location>
        <begin position="131"/>
        <end position="147"/>
    </location>
</feature>
<feature type="transmembrane region" description="Helical" evidence="5">
    <location>
        <begin position="295"/>
        <end position="314"/>
    </location>
</feature>
<proteinExistence type="predicted"/>
<dbReference type="GO" id="GO:0005262">
    <property type="term" value="F:calcium channel activity"/>
    <property type="evidence" value="ECO:0007669"/>
    <property type="project" value="TreeGrafter"/>
</dbReference>
<comment type="subcellular location">
    <subcellularLocation>
        <location evidence="1">Membrane</location>
        <topology evidence="1">Multi-pass membrane protein</topology>
    </subcellularLocation>
</comment>
<dbReference type="PANTHER" id="PTHR10846:SF8">
    <property type="entry name" value="INNER MEMBRANE PROTEIN YRBG"/>
    <property type="match status" value="1"/>
</dbReference>
<feature type="transmembrane region" description="Helical" evidence="5">
    <location>
        <begin position="74"/>
        <end position="95"/>
    </location>
</feature>
<feature type="transmembrane region" description="Helical" evidence="5">
    <location>
        <begin position="6"/>
        <end position="26"/>
    </location>
</feature>
<feature type="domain" description="Sodium/calcium exchanger membrane region" evidence="6">
    <location>
        <begin position="167"/>
        <end position="309"/>
    </location>
</feature>
<evidence type="ECO:0000256" key="2">
    <source>
        <dbReference type="ARBA" id="ARBA00022692"/>
    </source>
</evidence>
<dbReference type="GO" id="GO:0006874">
    <property type="term" value="P:intracellular calcium ion homeostasis"/>
    <property type="evidence" value="ECO:0007669"/>
    <property type="project" value="TreeGrafter"/>
</dbReference>
<feature type="transmembrane region" description="Helical" evidence="5">
    <location>
        <begin position="263"/>
        <end position="283"/>
    </location>
</feature>
<dbReference type="InterPro" id="IPR044880">
    <property type="entry name" value="NCX_ion-bd_dom_sf"/>
</dbReference>
<dbReference type="InterPro" id="IPR004481">
    <property type="entry name" value="K/Na/Ca-exchanger"/>
</dbReference>
<feature type="transmembrane region" description="Helical" evidence="5">
    <location>
        <begin position="168"/>
        <end position="186"/>
    </location>
</feature>
<feature type="transmembrane region" description="Helical" evidence="5">
    <location>
        <begin position="198"/>
        <end position="225"/>
    </location>
</feature>
<feature type="transmembrane region" description="Helical" evidence="5">
    <location>
        <begin position="38"/>
        <end position="62"/>
    </location>
</feature>
<reference evidence="7" key="1">
    <citation type="journal article" date="2020" name="mSystems">
        <title>Genome- and Community-Level Interaction Insights into Carbon Utilization and Element Cycling Functions of Hydrothermarchaeota in Hydrothermal Sediment.</title>
        <authorList>
            <person name="Zhou Z."/>
            <person name="Liu Y."/>
            <person name="Xu W."/>
            <person name="Pan J."/>
            <person name="Luo Z.H."/>
            <person name="Li M."/>
        </authorList>
    </citation>
    <scope>NUCLEOTIDE SEQUENCE [LARGE SCALE GENOMIC DNA]</scope>
    <source>
        <strain evidence="7">HyVt-365</strain>
    </source>
</reference>
<dbReference type="AlphaFoldDB" id="A0A7C1NQ52"/>
<dbReference type="Gene3D" id="1.20.1420.30">
    <property type="entry name" value="NCX, central ion-binding region"/>
    <property type="match status" value="1"/>
</dbReference>
<keyword evidence="4 5" id="KW-0472">Membrane</keyword>
<dbReference type="GO" id="GO:0008273">
    <property type="term" value="F:calcium, potassium:sodium antiporter activity"/>
    <property type="evidence" value="ECO:0007669"/>
    <property type="project" value="TreeGrafter"/>
</dbReference>